<comment type="similarity">
    <text evidence="2">Belongs to the mitochondrial pyruvate carrier (MPC) (TC 2.A.105) family.</text>
</comment>
<dbReference type="Pfam" id="PF12938">
    <property type="entry name" value="M_domain"/>
    <property type="match status" value="1"/>
</dbReference>
<dbReference type="PANTHER" id="PTHR14154">
    <property type="entry name" value="UPF0041 BRAIN PROTEIN 44-RELATED"/>
    <property type="match status" value="1"/>
</dbReference>
<proteinExistence type="inferred from homology"/>
<evidence type="ECO:0000256" key="6">
    <source>
        <dbReference type="ARBA" id="ARBA00022989"/>
    </source>
</evidence>
<dbReference type="InterPro" id="IPR012677">
    <property type="entry name" value="Nucleotide-bd_a/b_plait_sf"/>
</dbReference>
<dbReference type="Proteomes" id="UP000030764">
    <property type="component" value="Unassembled WGS sequence"/>
</dbReference>
<feature type="compositionally biased region" description="Low complexity" evidence="9">
    <location>
        <begin position="450"/>
        <end position="466"/>
    </location>
</feature>
<dbReference type="InterPro" id="IPR005336">
    <property type="entry name" value="MPC"/>
</dbReference>
<organism evidence="12 13">
    <name type="scientific">Trichuris suis</name>
    <name type="common">pig whipworm</name>
    <dbReference type="NCBI Taxonomy" id="68888"/>
    <lineage>
        <taxon>Eukaryota</taxon>
        <taxon>Metazoa</taxon>
        <taxon>Ecdysozoa</taxon>
        <taxon>Nematoda</taxon>
        <taxon>Enoplea</taxon>
        <taxon>Dorylaimia</taxon>
        <taxon>Trichinellida</taxon>
        <taxon>Trichuridae</taxon>
        <taxon>Trichuris</taxon>
    </lineage>
</organism>
<feature type="compositionally biased region" description="Low complexity" evidence="9">
    <location>
        <begin position="861"/>
        <end position="871"/>
    </location>
</feature>
<dbReference type="GO" id="GO:0005743">
    <property type="term" value="C:mitochondrial inner membrane"/>
    <property type="evidence" value="ECO:0007669"/>
    <property type="project" value="UniProtKB-SubCell"/>
</dbReference>
<evidence type="ECO:0000256" key="4">
    <source>
        <dbReference type="ARBA" id="ARBA00022692"/>
    </source>
</evidence>
<reference evidence="12 13" key="1">
    <citation type="journal article" date="2014" name="Nat. Genet.">
        <title>Genome and transcriptome of the porcine whipworm Trichuris suis.</title>
        <authorList>
            <person name="Jex A.R."/>
            <person name="Nejsum P."/>
            <person name="Schwarz E.M."/>
            <person name="Hu L."/>
            <person name="Young N.D."/>
            <person name="Hall R.S."/>
            <person name="Korhonen P.K."/>
            <person name="Liao S."/>
            <person name="Thamsborg S."/>
            <person name="Xia J."/>
            <person name="Xu P."/>
            <person name="Wang S."/>
            <person name="Scheerlinck J.P."/>
            <person name="Hofmann A."/>
            <person name="Sternberg P.W."/>
            <person name="Wang J."/>
            <person name="Gasser R.B."/>
        </authorList>
    </citation>
    <scope>NUCLEOTIDE SEQUENCE [LARGE SCALE GENOMIC DNA]</scope>
    <source>
        <strain evidence="12">DCEP-RM93M</strain>
    </source>
</reference>
<dbReference type="InterPro" id="IPR026805">
    <property type="entry name" value="GW182_M_dom"/>
</dbReference>
<feature type="compositionally biased region" description="Polar residues" evidence="9">
    <location>
        <begin position="314"/>
        <end position="329"/>
    </location>
</feature>
<evidence type="ECO:0000256" key="10">
    <source>
        <dbReference type="SAM" id="Phobius"/>
    </source>
</evidence>
<keyword evidence="7" id="KW-0496">Mitochondrion</keyword>
<feature type="transmembrane region" description="Helical" evidence="10">
    <location>
        <begin position="20"/>
        <end position="40"/>
    </location>
</feature>
<dbReference type="EMBL" id="KL363195">
    <property type="protein sequence ID" value="KFD56203.1"/>
    <property type="molecule type" value="Genomic_DNA"/>
</dbReference>
<evidence type="ECO:0000256" key="9">
    <source>
        <dbReference type="SAM" id="MobiDB-lite"/>
    </source>
</evidence>
<dbReference type="AlphaFoldDB" id="A0A085MG57"/>
<keyword evidence="3" id="KW-0813">Transport</keyword>
<dbReference type="Gene3D" id="3.30.70.330">
    <property type="match status" value="1"/>
</dbReference>
<keyword evidence="13" id="KW-1185">Reference proteome</keyword>
<evidence type="ECO:0000313" key="13">
    <source>
        <dbReference type="Proteomes" id="UP000030764"/>
    </source>
</evidence>
<feature type="region of interest" description="Disordered" evidence="9">
    <location>
        <begin position="838"/>
        <end position="916"/>
    </location>
</feature>
<evidence type="ECO:0000256" key="5">
    <source>
        <dbReference type="ARBA" id="ARBA00022792"/>
    </source>
</evidence>
<evidence type="ECO:0000256" key="1">
    <source>
        <dbReference type="ARBA" id="ARBA00004448"/>
    </source>
</evidence>
<dbReference type="SUPFAM" id="SSF54928">
    <property type="entry name" value="RNA-binding domain, RBD"/>
    <property type="match status" value="1"/>
</dbReference>
<evidence type="ECO:0000313" key="12">
    <source>
        <dbReference type="EMBL" id="KFD56203.1"/>
    </source>
</evidence>
<keyword evidence="5" id="KW-0999">Mitochondrion inner membrane</keyword>
<keyword evidence="6 10" id="KW-1133">Transmembrane helix</keyword>
<feature type="compositionally biased region" description="Polar residues" evidence="9">
    <location>
        <begin position="277"/>
        <end position="290"/>
    </location>
</feature>
<feature type="region of interest" description="Disordered" evidence="9">
    <location>
        <begin position="450"/>
        <end position="474"/>
    </location>
</feature>
<name>A0A085MG57_9BILA</name>
<evidence type="ECO:0000259" key="11">
    <source>
        <dbReference type="Pfam" id="PF12938"/>
    </source>
</evidence>
<evidence type="ECO:0000256" key="7">
    <source>
        <dbReference type="ARBA" id="ARBA00023128"/>
    </source>
</evidence>
<feature type="region of interest" description="Disordered" evidence="9">
    <location>
        <begin position="269"/>
        <end position="329"/>
    </location>
</feature>
<feature type="domain" description="GW182 middle" evidence="11">
    <location>
        <begin position="587"/>
        <end position="718"/>
    </location>
</feature>
<comment type="subcellular location">
    <subcellularLocation>
        <location evidence="1">Mitochondrion inner membrane</location>
        <topology evidence="1">Multi-pass membrane protein</topology>
    </subcellularLocation>
</comment>
<dbReference type="GO" id="GO:0003676">
    <property type="term" value="F:nucleic acid binding"/>
    <property type="evidence" value="ECO:0007669"/>
    <property type="project" value="InterPro"/>
</dbReference>
<evidence type="ECO:0000256" key="8">
    <source>
        <dbReference type="ARBA" id="ARBA00023136"/>
    </source>
</evidence>
<gene>
    <name evidence="12" type="ORF">M513_02981</name>
</gene>
<accession>A0A085MG57</accession>
<feature type="compositionally biased region" description="Basic and acidic residues" evidence="9">
    <location>
        <begin position="890"/>
        <end position="903"/>
    </location>
</feature>
<keyword evidence="8 10" id="KW-0472">Membrane</keyword>
<sequence length="1187" mass="126425">MQRRFVSYVWRQINASQREWFNYFSSTHFWGPVVNFGLPLASFNDMRHSPEIISGSMTLALACYSLAFMRFAWKVQPRNLLLLFCHTSNEVAQAIQGYRFLNYHYGWTLPGIKNSENFQPTPTSKEEDEYPVDSRNLLNTNFSLCRAVKNRYNMSIAVMWNAEDIAIVGANAFTSESIGGGSSAWGSPSQPAKGHVKSAWDNASGWPAIGATPTESDWNPLAKTNSIDSAGGSSVWSSQSRMQETVMPIASSSWSDVARKGVSSVSSHGVSMLRRGSGSNFDPTGGTTSWGKPVDQGTPWDVGTTDSGVGKMSMDNSGNDNALSTAGTSWSSVSNRENAWSSGSGASKAAVSEVVYWKTPYEKDQWGSSLSAVRTASGWEEPQAVPGRSNAWISPETPSNVWTGPPVQQDSSMVWNNPYPKKSAMLDKGTGIWGDPDNQGEIKRWKTNADDATPSATAAAAATSSSVQRSPVLPVNNNNSTAAASSVSKITSQQSTAMSSVWKDSPIAPRPIKPVGSAGSGSAWATSGVGPFGIGSLKSAGSLEGSITSPWASDETGAASVNQASGVPCAAWTENHCASTPSSRHDSINRRSVDSDAVPSDDVFASSPAVSNASGSLVRVLANQVVEQLAVAVKTGLIESHLLSQPLPPETLFKLNQLLQCITKLEQAESELHHLHSLSQKGPLNGAQQHEYQRISGEVNQLRATVHTLKNHINAHTAPIRKSRSSGLVVGGGIGSSSSSSNDLGNVVVVTSASGSSTVSASDVLNGSKVHQWKHSDLVLQEKSQNGDTGRDKLVGFELMTSSDPWSKQRQQSFDWPCDNYLKGADHLSSSAFHGISDESSLISSPSDKGQICRASGGGDQQQQQQQQQQQTSSGSSTATLDDGPPEFRPGQKWEWRDPREVAEDPNATPGSVKTSAISLTRVSGDSMLNAAAVVSSHAVPDGAVAAAAAGGVLYSPSTMLTVSSATPKSYYDSKISNLSPNIVNDGWSAKSVRPPAQSLNMAYFNRGPRMVSSYANNAQFMPLSPATQQWIVLLNAHLVDEQTLQFLFSRIGTVQAFVFPPGSGFAAVKFKDASAEKALVRLQPECSAIGLTAHLAKDAEVEKLIQTSSSHRQPLFQSGGPVGHPGLVWDVPPPPSSWGPATPHPPFGPPPSVQIPDHMTLLSHAPGPSSIYGDGYYGGMERHQTY</sequence>
<evidence type="ECO:0000256" key="2">
    <source>
        <dbReference type="ARBA" id="ARBA00006416"/>
    </source>
</evidence>
<keyword evidence="4 10" id="KW-0812">Transmembrane</keyword>
<evidence type="ECO:0000256" key="3">
    <source>
        <dbReference type="ARBA" id="ARBA00022448"/>
    </source>
</evidence>
<dbReference type="GO" id="GO:0006850">
    <property type="term" value="P:pyruvate import into mitochondria"/>
    <property type="evidence" value="ECO:0007669"/>
    <property type="project" value="InterPro"/>
</dbReference>
<dbReference type="InterPro" id="IPR035979">
    <property type="entry name" value="RBD_domain_sf"/>
</dbReference>
<dbReference type="Pfam" id="PF03650">
    <property type="entry name" value="MPC"/>
    <property type="match status" value="1"/>
</dbReference>
<protein>
    <recommendedName>
        <fullName evidence="11">GW182 middle domain-containing protein</fullName>
    </recommendedName>
</protein>
<feature type="compositionally biased region" description="Low complexity" evidence="9">
    <location>
        <begin position="838"/>
        <end position="848"/>
    </location>
</feature>